<keyword evidence="1" id="KW-1133">Transmembrane helix</keyword>
<evidence type="ECO:0000313" key="2">
    <source>
        <dbReference type="EMBL" id="MBM7800500.1"/>
    </source>
</evidence>
<reference evidence="2 3" key="1">
    <citation type="submission" date="2021-01" db="EMBL/GenBank/DDBJ databases">
        <title>Sequencing the genomes of 1000 actinobacteria strains.</title>
        <authorList>
            <person name="Klenk H.-P."/>
        </authorList>
    </citation>
    <scope>NUCLEOTIDE SEQUENCE [LARGE SCALE GENOMIC DNA]</scope>
    <source>
        <strain evidence="2 3">DSM 18662</strain>
    </source>
</reference>
<gene>
    <name evidence="2" type="ORF">JOE57_003421</name>
</gene>
<protein>
    <submittedName>
        <fullName evidence="2">Uncharacterized protein</fullName>
    </submittedName>
</protein>
<feature type="transmembrane region" description="Helical" evidence="1">
    <location>
        <begin position="12"/>
        <end position="34"/>
    </location>
</feature>
<accession>A0ABS2RNC6</accession>
<keyword evidence="1" id="KW-0472">Membrane</keyword>
<dbReference type="EMBL" id="JAFBCF010000001">
    <property type="protein sequence ID" value="MBM7800500.1"/>
    <property type="molecule type" value="Genomic_DNA"/>
</dbReference>
<evidence type="ECO:0000256" key="1">
    <source>
        <dbReference type="SAM" id="Phobius"/>
    </source>
</evidence>
<evidence type="ECO:0000313" key="3">
    <source>
        <dbReference type="Proteomes" id="UP000704762"/>
    </source>
</evidence>
<organism evidence="2 3">
    <name type="scientific">Microlunatus panaciterrae</name>
    <dbReference type="NCBI Taxonomy" id="400768"/>
    <lineage>
        <taxon>Bacteria</taxon>
        <taxon>Bacillati</taxon>
        <taxon>Actinomycetota</taxon>
        <taxon>Actinomycetes</taxon>
        <taxon>Propionibacteriales</taxon>
        <taxon>Propionibacteriaceae</taxon>
        <taxon>Microlunatus</taxon>
    </lineage>
</organism>
<dbReference type="Proteomes" id="UP000704762">
    <property type="component" value="Unassembled WGS sequence"/>
</dbReference>
<comment type="caution">
    <text evidence="2">The sequence shown here is derived from an EMBL/GenBank/DDBJ whole genome shotgun (WGS) entry which is preliminary data.</text>
</comment>
<keyword evidence="1" id="KW-0812">Transmembrane</keyword>
<dbReference type="RefSeq" id="WP_204919814.1">
    <property type="nucleotide sequence ID" value="NZ_BAAAQP010000003.1"/>
</dbReference>
<name>A0ABS2RNC6_9ACTN</name>
<keyword evidence="3" id="KW-1185">Reference proteome</keyword>
<proteinExistence type="predicted"/>
<sequence>MAHRRHQALRVIAGIVLMAAFVIIAFAVLARYAGGWGVPYFSFQTERGSTCRNTLTGYRCDALTLADLEWYADVDLPDATRINHARYVATHDYVVDAAVEFPKASAAAGLKALQAAYGHCLPDHFTDLDTSGLTHVCVMANDAVTEGGTPSSKLFNVGTGLRKDGVRVASLEIKSR</sequence>